<dbReference type="SUPFAM" id="SSF52518">
    <property type="entry name" value="Thiamin diphosphate-binding fold (THDP-binding)"/>
    <property type="match status" value="2"/>
</dbReference>
<dbReference type="Gene3D" id="3.40.50.970">
    <property type="match status" value="1"/>
</dbReference>
<evidence type="ECO:0000313" key="10">
    <source>
        <dbReference type="EMBL" id="KAF0852882.1"/>
    </source>
</evidence>
<dbReference type="CDD" id="cd02016">
    <property type="entry name" value="TPP_E1_OGDC_like"/>
    <property type="match status" value="1"/>
</dbReference>
<dbReference type="Proteomes" id="UP000799049">
    <property type="component" value="Unassembled WGS sequence"/>
</dbReference>
<dbReference type="InterPro" id="IPR042179">
    <property type="entry name" value="KGD_C_sf"/>
</dbReference>
<dbReference type="NCBIfam" id="NF006914">
    <property type="entry name" value="PRK09404.1"/>
    <property type="match status" value="1"/>
</dbReference>
<dbReference type="Pfam" id="PF16870">
    <property type="entry name" value="OxoGdeHyase_C"/>
    <property type="match status" value="1"/>
</dbReference>
<organism evidence="10 11">
    <name type="scientific">Andalucia godoyi</name>
    <name type="common">Flagellate</name>
    <dbReference type="NCBI Taxonomy" id="505711"/>
    <lineage>
        <taxon>Eukaryota</taxon>
        <taxon>Discoba</taxon>
        <taxon>Jakobida</taxon>
        <taxon>Andalucina</taxon>
        <taxon>Andaluciidae</taxon>
        <taxon>Andalucia</taxon>
    </lineage>
</organism>
<keyword evidence="5" id="KW-0786">Thiamine pyrophosphate</keyword>
<dbReference type="SMART" id="SM00861">
    <property type="entry name" value="Transket_pyr"/>
    <property type="match status" value="1"/>
</dbReference>
<gene>
    <name evidence="10" type="ORF">ANDGO_07540</name>
</gene>
<dbReference type="AlphaFoldDB" id="A0A8K0AJ18"/>
<feature type="domain" description="Transketolase-like pyrimidine-binding" evidence="9">
    <location>
        <begin position="610"/>
        <end position="818"/>
    </location>
</feature>
<dbReference type="InterPro" id="IPR032106">
    <property type="entry name" value="2-oxogl_dehyd_N"/>
</dbReference>
<dbReference type="Gene3D" id="3.40.50.12470">
    <property type="match status" value="1"/>
</dbReference>
<dbReference type="EMBL" id="VRVR01000011">
    <property type="protein sequence ID" value="KAF0852882.1"/>
    <property type="molecule type" value="Genomic_DNA"/>
</dbReference>
<dbReference type="Gene3D" id="3.40.50.11610">
    <property type="entry name" value="Multifunctional 2-oxoglutarate metabolism enzyme, C-terminal domain"/>
    <property type="match status" value="1"/>
</dbReference>
<dbReference type="InterPro" id="IPR031717">
    <property type="entry name" value="ODO-1/KGD_C"/>
</dbReference>
<evidence type="ECO:0000256" key="3">
    <source>
        <dbReference type="ARBA" id="ARBA00012280"/>
    </source>
</evidence>
<dbReference type="GO" id="GO:0005739">
    <property type="term" value="C:mitochondrion"/>
    <property type="evidence" value="ECO:0007669"/>
    <property type="project" value="TreeGrafter"/>
</dbReference>
<name>A0A8K0AJ18_ANDGO</name>
<evidence type="ECO:0000256" key="7">
    <source>
        <dbReference type="ARBA" id="ARBA00040267"/>
    </source>
</evidence>
<evidence type="ECO:0000256" key="2">
    <source>
        <dbReference type="ARBA" id="ARBA00006936"/>
    </source>
</evidence>
<evidence type="ECO:0000256" key="8">
    <source>
        <dbReference type="ARBA" id="ARBA00042984"/>
    </source>
</evidence>
<sequence length="980" mass="109445">MFRLARSARTAVQRRSASNLMDSAESFLSGSSSVVLENMYEQWQKDPSSVHPSWKRYFESFHATPLVRPAPKGHVSGSSSTSTSQISEAALRDSIKMMQLIRAYRICGHLAADLDPLGLTLPQRHPELDPHSYGFSSTADDHKIFIGTELGGSSLNEQYAYQNFGDLVRKLKTTYTGRIGVEYFHITDVQQREWISHQMEHGKPHDISKEEKRNIYSYLAQAEGFENFLAQKFNTAKRFGLEGGESTIPCLEVSLETAAQLGVEAAVIGMAHRGRLNVLGNVMKKPFAQIFHEFKGEGNKGESTFFGSGDVKYHLGTSADRLIGGNSFHVSMTANPSHLEFVNPVVEGKTRAKQHFSGDTNRSRNMSILIHGDASFAGQGVVVETLSMSDLTHYSTGGTIHVIINNQIGFTTDPKSARSSPHPSDSAKTVGAPIFHVNGDDPEAVAFVSRVAVAWRQRFQKDVVIDIVCYRRHGHNEVDQPMFTQPVMYKRIKDLPSTLNLYTQRLIASGVFSEAELSSIRSEYAARLEADWAASKSYKPKASDWLEKNWQGFKTMAQLEGSRAPTGVPLEVLRAVGIKVSTLPEGFAAHAGVARVYNNRLAAMQSGKNIDWALGETLAYATLVREGYPVRLSGQDCERGTFSHRHSVIHDQNNGAQYIPLRHISSDQAFFRVTNSHLSEAAVLGFELGYSLEHPKLLVLWEAQFGDFANGAQVIIDQFITSGEAKWYRQSGLTMLLPHGYDGQGPEHSSARLERFLQMSDEDPYIFQSDPWKQEQAINYSVANITTPANFFHLLRRQVVRDFRKPLVVMTPKKLLRLKECASNIEDFAPNQAFRRVIPNTVSDATKVQDDKIRRVILCSGQVYYDLAEARSKRELESTIAIVRVEQIAPFPFLEVRDHAIAKYPNAEVMWLQEEPANMGSWSFVEPRLRTILREMGGVELTVRREPKYVGRKVAASPATGFSKVHEEEQAAIINAALTI</sequence>
<comment type="caution">
    <text evidence="10">The sequence shown here is derived from an EMBL/GenBank/DDBJ whole genome shotgun (WGS) entry which is preliminary data.</text>
</comment>
<dbReference type="FunFam" id="3.40.50.12470:FF:000003">
    <property type="entry name" value="2-oxoglutarate dehydrogenase E1 component"/>
    <property type="match status" value="1"/>
</dbReference>
<evidence type="ECO:0000259" key="9">
    <source>
        <dbReference type="SMART" id="SM00861"/>
    </source>
</evidence>
<dbReference type="GO" id="GO:0045252">
    <property type="term" value="C:oxoglutarate dehydrogenase complex"/>
    <property type="evidence" value="ECO:0007669"/>
    <property type="project" value="TreeGrafter"/>
</dbReference>
<accession>A0A8K0AJ18</accession>
<dbReference type="GO" id="GO:0004591">
    <property type="term" value="F:oxoglutarate dehydrogenase (succinyl-transferring) activity"/>
    <property type="evidence" value="ECO:0007669"/>
    <property type="project" value="UniProtKB-EC"/>
</dbReference>
<dbReference type="InterPro" id="IPR001017">
    <property type="entry name" value="DH_E1"/>
</dbReference>
<dbReference type="NCBIfam" id="TIGR00239">
    <property type="entry name" value="2oxo_dh_E1"/>
    <property type="match status" value="1"/>
</dbReference>
<dbReference type="InterPro" id="IPR005475">
    <property type="entry name" value="Transketolase-like_Pyr-bd"/>
</dbReference>
<evidence type="ECO:0000256" key="1">
    <source>
        <dbReference type="ARBA" id="ARBA00001964"/>
    </source>
</evidence>
<dbReference type="Pfam" id="PF02779">
    <property type="entry name" value="Transket_pyr"/>
    <property type="match status" value="1"/>
</dbReference>
<dbReference type="Gene3D" id="1.10.287.1150">
    <property type="entry name" value="TPP helical domain"/>
    <property type="match status" value="1"/>
</dbReference>
<dbReference type="PANTHER" id="PTHR23152">
    <property type="entry name" value="2-OXOGLUTARATE DEHYDROGENASE"/>
    <property type="match status" value="1"/>
</dbReference>
<comment type="function">
    <text evidence="6">The 2-oxoglutarate dehydrogenase complex catalyzes the overall conversion of 2-oxoglutarate to succinyl-CoA and CO(2). It contains multiple copies of three enzymatic components: 2-oxoglutarate dehydrogenase (E1), dihydrolipoamide succinyltransferase (E2) and lipoamide dehydrogenase (E3).</text>
</comment>
<reference evidence="10" key="1">
    <citation type="submission" date="2019-09" db="EMBL/GenBank/DDBJ databases">
        <title>The Mitochondrial Proteome of the Jakobid, Andalucia godoyi, a Protist With the Most Gene-Rich and Bacteria-Like Mitochondrial Genome.</title>
        <authorList>
            <person name="Gray M.W."/>
            <person name="Burger G."/>
            <person name="Derelle R."/>
            <person name="Klimes V."/>
            <person name="Leger M."/>
            <person name="Sarrasin M."/>
            <person name="Vlcek C."/>
            <person name="Roger A.J."/>
            <person name="Elias M."/>
            <person name="Lang B.F."/>
        </authorList>
    </citation>
    <scope>NUCLEOTIDE SEQUENCE</scope>
    <source>
        <strain evidence="10">And28</strain>
    </source>
</reference>
<dbReference type="GO" id="GO:0030976">
    <property type="term" value="F:thiamine pyrophosphate binding"/>
    <property type="evidence" value="ECO:0007669"/>
    <property type="project" value="InterPro"/>
</dbReference>
<evidence type="ECO:0000256" key="4">
    <source>
        <dbReference type="ARBA" id="ARBA00023002"/>
    </source>
</evidence>
<proteinExistence type="inferred from homology"/>
<evidence type="ECO:0000313" key="11">
    <source>
        <dbReference type="Proteomes" id="UP000799049"/>
    </source>
</evidence>
<dbReference type="InterPro" id="IPR011603">
    <property type="entry name" value="2oxoglutarate_DH_E1"/>
</dbReference>
<protein>
    <recommendedName>
        <fullName evidence="7">2-oxoglutarate dehydrogenase, mitochondrial</fullName>
        <ecNumber evidence="3">1.2.4.2</ecNumber>
    </recommendedName>
    <alternativeName>
        <fullName evidence="8">2-oxoglutarate dehydrogenase complex component E1</fullName>
    </alternativeName>
</protein>
<dbReference type="NCBIfam" id="NF008907">
    <property type="entry name" value="PRK12270.1"/>
    <property type="match status" value="1"/>
</dbReference>
<dbReference type="PANTHER" id="PTHR23152:SF4">
    <property type="entry name" value="2-OXOADIPATE DEHYDROGENASE COMPLEX COMPONENT E1"/>
    <property type="match status" value="1"/>
</dbReference>
<dbReference type="OrthoDB" id="413077at2759"/>
<keyword evidence="4" id="KW-0560">Oxidoreductase</keyword>
<dbReference type="GO" id="GO:0006099">
    <property type="term" value="P:tricarboxylic acid cycle"/>
    <property type="evidence" value="ECO:0007669"/>
    <property type="project" value="TreeGrafter"/>
</dbReference>
<comment type="similarity">
    <text evidence="2">Belongs to the alpha-ketoglutarate dehydrogenase family.</text>
</comment>
<dbReference type="EC" id="1.2.4.2" evidence="3"/>
<keyword evidence="11" id="KW-1185">Reference proteome</keyword>
<dbReference type="InterPro" id="IPR029061">
    <property type="entry name" value="THDP-binding"/>
</dbReference>
<evidence type="ECO:0000256" key="6">
    <source>
        <dbReference type="ARBA" id="ARBA00037426"/>
    </source>
</evidence>
<dbReference type="Pfam" id="PF00676">
    <property type="entry name" value="E1_dh"/>
    <property type="match status" value="1"/>
</dbReference>
<dbReference type="PIRSF" id="PIRSF000157">
    <property type="entry name" value="Oxoglu_dh_E1"/>
    <property type="match status" value="1"/>
</dbReference>
<dbReference type="Pfam" id="PF16078">
    <property type="entry name" value="2-oxogl_dehyd_N"/>
    <property type="match status" value="1"/>
</dbReference>
<comment type="cofactor">
    <cofactor evidence="1">
        <name>thiamine diphosphate</name>
        <dbReference type="ChEBI" id="CHEBI:58937"/>
    </cofactor>
</comment>
<evidence type="ECO:0000256" key="5">
    <source>
        <dbReference type="ARBA" id="ARBA00023052"/>
    </source>
</evidence>